<reference evidence="7 8" key="1">
    <citation type="submission" date="2017-08" db="EMBL/GenBank/DDBJ databases">
        <title>Reclassification of Bisgaard taxon 37 and 44.</title>
        <authorList>
            <person name="Christensen H."/>
        </authorList>
    </citation>
    <scope>NUCLEOTIDE SEQUENCE [LARGE SCALE GENOMIC DNA]</scope>
    <source>
        <strain evidence="7 8">111</strain>
    </source>
</reference>
<evidence type="ECO:0008006" key="9">
    <source>
        <dbReference type="Google" id="ProtNLM"/>
    </source>
</evidence>
<organism evidence="7 8">
    <name type="scientific">Psittacicella hinzii</name>
    <dbReference type="NCBI Taxonomy" id="2028575"/>
    <lineage>
        <taxon>Bacteria</taxon>
        <taxon>Pseudomonadati</taxon>
        <taxon>Pseudomonadota</taxon>
        <taxon>Gammaproteobacteria</taxon>
        <taxon>Pasteurellales</taxon>
        <taxon>Psittacicellaceae</taxon>
        <taxon>Psittacicella</taxon>
    </lineage>
</organism>
<proteinExistence type="inferred from homology"/>
<keyword evidence="5 6" id="KW-0472">Membrane</keyword>
<dbReference type="GO" id="GO:0005886">
    <property type="term" value="C:plasma membrane"/>
    <property type="evidence" value="ECO:0007669"/>
    <property type="project" value="UniProtKB-ARBA"/>
</dbReference>
<dbReference type="PANTHER" id="PTHR33514">
    <property type="entry name" value="PROTEIN ABCI12, CHLOROPLASTIC"/>
    <property type="match status" value="1"/>
</dbReference>
<evidence type="ECO:0000256" key="2">
    <source>
        <dbReference type="ARBA" id="ARBA00008564"/>
    </source>
</evidence>
<feature type="transmembrane region" description="Helical" evidence="6">
    <location>
        <begin position="24"/>
        <end position="54"/>
    </location>
</feature>
<feature type="transmembrane region" description="Helical" evidence="6">
    <location>
        <begin position="114"/>
        <end position="136"/>
    </location>
</feature>
<comment type="caution">
    <text evidence="7">The sequence shown here is derived from an EMBL/GenBank/DDBJ whole genome shotgun (WGS) entry which is preliminary data.</text>
</comment>
<dbReference type="CDD" id="cd16914">
    <property type="entry name" value="EcfT"/>
    <property type="match status" value="1"/>
</dbReference>
<comment type="subcellular location">
    <subcellularLocation>
        <location evidence="1">Membrane</location>
        <topology evidence="1">Multi-pass membrane protein</topology>
    </subcellularLocation>
</comment>
<evidence type="ECO:0000313" key="7">
    <source>
        <dbReference type="EMBL" id="RIY39849.1"/>
    </source>
</evidence>
<sequence>MANNVMGYIAKNSPIHRIHATAKLVYFFVVSTAAMITYNTWLLLFIAFSSVLLLKISKIYYREISFVLKFIIFFSVLNLVTVYLFDPMHGTDIYGTTHYMFKGWKWFQFTYEEAFFLFNLVLKYVATVPLAIIFLMTTNPSQFASSLNQVGISYKISYAVALTLRYIPDVQSQYQAINKSQQARGLDLSRKQPFFKRLKAVIAQVMPLILNSFSNIESINHAMELRRFGAQKRRTWLMRQKLTTKDYLTMLGACLILAFVFALYYVDGGRFYNPFI</sequence>
<dbReference type="Proteomes" id="UP000265916">
    <property type="component" value="Unassembled WGS sequence"/>
</dbReference>
<keyword evidence="8" id="KW-1185">Reference proteome</keyword>
<evidence type="ECO:0000256" key="6">
    <source>
        <dbReference type="SAM" id="Phobius"/>
    </source>
</evidence>
<evidence type="ECO:0000256" key="5">
    <source>
        <dbReference type="ARBA" id="ARBA00023136"/>
    </source>
</evidence>
<keyword evidence="4 6" id="KW-1133">Transmembrane helix</keyword>
<evidence type="ECO:0000256" key="3">
    <source>
        <dbReference type="ARBA" id="ARBA00022692"/>
    </source>
</evidence>
<dbReference type="PANTHER" id="PTHR33514:SF1">
    <property type="entry name" value="ABC TRANSPORTER PERMEASE"/>
    <property type="match status" value="1"/>
</dbReference>
<dbReference type="RefSeq" id="WP_119530206.1">
    <property type="nucleotide sequence ID" value="NZ_JBHSSP010000010.1"/>
</dbReference>
<feature type="transmembrane region" description="Helical" evidence="6">
    <location>
        <begin position="66"/>
        <end position="85"/>
    </location>
</feature>
<feature type="transmembrane region" description="Helical" evidence="6">
    <location>
        <begin position="247"/>
        <end position="266"/>
    </location>
</feature>
<evidence type="ECO:0000256" key="1">
    <source>
        <dbReference type="ARBA" id="ARBA00004141"/>
    </source>
</evidence>
<dbReference type="InterPro" id="IPR003339">
    <property type="entry name" value="ABC/ECF_trnsptr_transmembrane"/>
</dbReference>
<evidence type="ECO:0000256" key="4">
    <source>
        <dbReference type="ARBA" id="ARBA00022989"/>
    </source>
</evidence>
<dbReference type="Pfam" id="PF02361">
    <property type="entry name" value="CbiQ"/>
    <property type="match status" value="1"/>
</dbReference>
<gene>
    <name evidence="7" type="ORF">CKF58_01400</name>
</gene>
<dbReference type="OrthoDB" id="4533at2"/>
<name>A0A3A1YRH2_9GAMM</name>
<protein>
    <recommendedName>
        <fullName evidence="9">Energy-coupling factor transport system permease protein</fullName>
    </recommendedName>
</protein>
<accession>A0A3A1YRH2</accession>
<comment type="similarity">
    <text evidence="2">Belongs to the CbiQ family.</text>
</comment>
<keyword evidence="3 6" id="KW-0812">Transmembrane</keyword>
<dbReference type="EMBL" id="NRJG01000023">
    <property type="protein sequence ID" value="RIY39849.1"/>
    <property type="molecule type" value="Genomic_DNA"/>
</dbReference>
<dbReference type="AlphaFoldDB" id="A0A3A1YRH2"/>
<evidence type="ECO:0000313" key="8">
    <source>
        <dbReference type="Proteomes" id="UP000265916"/>
    </source>
</evidence>